<dbReference type="GO" id="GO:0016491">
    <property type="term" value="F:oxidoreductase activity"/>
    <property type="evidence" value="ECO:0007669"/>
    <property type="project" value="UniProtKB-KW"/>
</dbReference>
<dbReference type="GO" id="GO:0005737">
    <property type="term" value="C:cytoplasm"/>
    <property type="evidence" value="ECO:0007669"/>
    <property type="project" value="TreeGrafter"/>
</dbReference>
<protein>
    <recommendedName>
        <fullName evidence="5">Short-chain dehydrogenase</fullName>
    </recommendedName>
</protein>
<dbReference type="EMBL" id="GECZ01024013">
    <property type="protein sequence ID" value="JAS45756.1"/>
    <property type="molecule type" value="Transcribed_RNA"/>
</dbReference>
<dbReference type="Gene3D" id="3.40.50.720">
    <property type="entry name" value="NAD(P)-binding Rossmann-like Domain"/>
    <property type="match status" value="1"/>
</dbReference>
<dbReference type="Pfam" id="PF00106">
    <property type="entry name" value="adh_short"/>
    <property type="match status" value="1"/>
</dbReference>
<keyword evidence="2" id="KW-0560">Oxidoreductase</keyword>
<evidence type="ECO:0000256" key="2">
    <source>
        <dbReference type="ARBA" id="ARBA00023002"/>
    </source>
</evidence>
<name>A0A1B6F671_9HEMI</name>
<dbReference type="SUPFAM" id="SSF51735">
    <property type="entry name" value="NAD(P)-binding Rossmann-fold domains"/>
    <property type="match status" value="1"/>
</dbReference>
<dbReference type="InterPro" id="IPR051468">
    <property type="entry name" value="Fungal_SecMetab_SDRs"/>
</dbReference>
<dbReference type="InterPro" id="IPR002347">
    <property type="entry name" value="SDR_fam"/>
</dbReference>
<dbReference type="PANTHER" id="PTHR43544:SF7">
    <property type="entry name" value="NADB-LER2"/>
    <property type="match status" value="1"/>
</dbReference>
<evidence type="ECO:0008006" key="5">
    <source>
        <dbReference type="Google" id="ProtNLM"/>
    </source>
</evidence>
<accession>A0A1B6F671</accession>
<gene>
    <name evidence="3" type="ORF">g.27318</name>
    <name evidence="4" type="ORF">g.27319</name>
</gene>
<evidence type="ECO:0000313" key="3">
    <source>
        <dbReference type="EMBL" id="JAS45756.1"/>
    </source>
</evidence>
<reference evidence="3" key="1">
    <citation type="submission" date="2015-11" db="EMBL/GenBank/DDBJ databases">
        <title>De novo transcriptome assembly of four potential Pierce s Disease insect vectors from Arizona vineyards.</title>
        <authorList>
            <person name="Tassone E.E."/>
        </authorList>
    </citation>
    <scope>NUCLEOTIDE SEQUENCE</scope>
</reference>
<dbReference type="CDD" id="cd05325">
    <property type="entry name" value="carb_red_sniffer_like_SDR_c"/>
    <property type="match status" value="1"/>
</dbReference>
<dbReference type="EMBL" id="GECZ01022306">
    <property type="protein sequence ID" value="JAS47463.1"/>
    <property type="molecule type" value="Transcribed_RNA"/>
</dbReference>
<dbReference type="InterPro" id="IPR036291">
    <property type="entry name" value="NAD(P)-bd_dom_sf"/>
</dbReference>
<organism evidence="3">
    <name type="scientific">Cuerna arida</name>
    <dbReference type="NCBI Taxonomy" id="1464854"/>
    <lineage>
        <taxon>Eukaryota</taxon>
        <taxon>Metazoa</taxon>
        <taxon>Ecdysozoa</taxon>
        <taxon>Arthropoda</taxon>
        <taxon>Hexapoda</taxon>
        <taxon>Insecta</taxon>
        <taxon>Pterygota</taxon>
        <taxon>Neoptera</taxon>
        <taxon>Paraneoptera</taxon>
        <taxon>Hemiptera</taxon>
        <taxon>Auchenorrhyncha</taxon>
        <taxon>Membracoidea</taxon>
        <taxon>Cicadellidae</taxon>
        <taxon>Cicadellinae</taxon>
        <taxon>Proconiini</taxon>
        <taxon>Cuerna</taxon>
    </lineage>
</organism>
<sequence length="253" mass="27113">MRSLLITGANRGIGLELVRQFLSHPTAKPEILIATARKPAEAKELQELAAKDKSLHILPLDVTKFDTFKEFGEKVSNIVGDKGLNVLLNNAGILLDKDSKLETITPDNMITQFVSNAVAPIILTKELLPLVKKAAAAHSSVQGISVNKAALIYMSSVLGSIKSNEGQWGGGYWGYRESKAALDMSARTIQMEVAPAGVGVLILHPGWVQTDLGGPNALITPTQSVQGMVKVILSLCDKNNGAFIQHDGAELPW</sequence>
<dbReference type="PANTHER" id="PTHR43544">
    <property type="entry name" value="SHORT-CHAIN DEHYDROGENASE/REDUCTASE"/>
    <property type="match status" value="1"/>
</dbReference>
<dbReference type="AlphaFoldDB" id="A0A1B6F671"/>
<evidence type="ECO:0000313" key="4">
    <source>
        <dbReference type="EMBL" id="JAS47463.1"/>
    </source>
</evidence>
<dbReference type="PRINTS" id="PR00081">
    <property type="entry name" value="GDHRDH"/>
</dbReference>
<evidence type="ECO:0000256" key="1">
    <source>
        <dbReference type="ARBA" id="ARBA00022857"/>
    </source>
</evidence>
<proteinExistence type="predicted"/>
<keyword evidence="1" id="KW-0521">NADP</keyword>